<reference evidence="7" key="4">
    <citation type="submission" date="2025-09" db="UniProtKB">
        <authorList>
            <consortium name="Ensembl"/>
        </authorList>
    </citation>
    <scope>IDENTIFICATION</scope>
</reference>
<dbReference type="GeneTree" id="ENSGT00530000063679"/>
<evidence type="ECO:0000256" key="2">
    <source>
        <dbReference type="ARBA" id="ARBA00022694"/>
    </source>
</evidence>
<comment type="function">
    <text evidence="5">Non-catalytic subunit of the queuine tRNA-ribosyltransferase (TGT) that catalyzes the base-exchange of a guanine (G) residue with queuine (Q) at position 34 (anticodon wobble position) in tRNAs with GU(N) anticodons (tRNA-Asp, -Asn, -His and -Tyr), resulting in the hypermodified nucleoside queuosine (7-(((4,5-cis-dihydroxy-2-cyclopenten-1-yl)amino)methyl)-7-deazaguanosine).</text>
</comment>
<accession>H2XJI9</accession>
<comment type="subcellular location">
    <subcellularLocation>
        <location evidence="5">Cytoplasm</location>
    </subcellularLocation>
</comment>
<evidence type="ECO:0000259" key="6">
    <source>
        <dbReference type="Pfam" id="PF01702"/>
    </source>
</evidence>
<dbReference type="GO" id="GO:0006400">
    <property type="term" value="P:tRNA modification"/>
    <property type="evidence" value="ECO:0007669"/>
    <property type="project" value="InterPro"/>
</dbReference>
<dbReference type="OMA" id="PSHHERC"/>
<dbReference type="STRING" id="7719.ENSCINP00000029821"/>
<dbReference type="AlphaFoldDB" id="H2XJI9"/>
<dbReference type="InterPro" id="IPR028592">
    <property type="entry name" value="QTRTD1"/>
</dbReference>
<dbReference type="NCBIfam" id="TIGR00449">
    <property type="entry name" value="tgt_general"/>
    <property type="match status" value="1"/>
</dbReference>
<dbReference type="InterPro" id="IPR002616">
    <property type="entry name" value="tRNA_ribo_trans-like"/>
</dbReference>
<feature type="domain" description="tRNA-guanine(15) transglycosylase-like" evidence="6">
    <location>
        <begin position="77"/>
        <end position="335"/>
    </location>
</feature>
<dbReference type="FunCoup" id="H2XJI9">
    <property type="interactions" value="187"/>
</dbReference>
<keyword evidence="3 5" id="KW-0479">Metal-binding</keyword>
<dbReference type="GO" id="GO:0046872">
    <property type="term" value="F:metal ion binding"/>
    <property type="evidence" value="ECO:0007669"/>
    <property type="project" value="UniProtKB-KW"/>
</dbReference>
<dbReference type="Gene3D" id="3.20.20.105">
    <property type="entry name" value="Queuine tRNA-ribosyltransferase-like"/>
    <property type="match status" value="1"/>
</dbReference>
<dbReference type="GO" id="GO:0005737">
    <property type="term" value="C:cytoplasm"/>
    <property type="evidence" value="ECO:0007669"/>
    <property type="project" value="UniProtKB-SubCell"/>
</dbReference>
<keyword evidence="8" id="KW-1185">Reference proteome</keyword>
<feature type="binding site" evidence="5">
    <location>
        <position position="292"/>
    </location>
    <ligand>
        <name>Zn(2+)</name>
        <dbReference type="ChEBI" id="CHEBI:29105"/>
    </ligand>
</feature>
<protein>
    <recommendedName>
        <fullName evidence="5">Queuine tRNA-ribosyltransferase accessory subunit 2</fullName>
    </recommendedName>
    <alternativeName>
        <fullName evidence="5">Queuine tRNA-ribosyltransferase domain-containing protein 1</fullName>
    </alternativeName>
</protein>
<dbReference type="InterPro" id="IPR036511">
    <property type="entry name" value="TGT-like_sf"/>
</dbReference>
<dbReference type="Pfam" id="PF01702">
    <property type="entry name" value="TGT"/>
    <property type="match status" value="1"/>
</dbReference>
<comment type="cofactor">
    <cofactor evidence="5">
        <name>Zn(2+)</name>
        <dbReference type="ChEBI" id="CHEBI:29105"/>
    </cofactor>
    <text evidence="5">Binds 1 zinc ion per subunit.</text>
</comment>
<keyword evidence="4 5" id="KW-0862">Zinc</keyword>
<reference evidence="7" key="2">
    <citation type="journal article" date="2008" name="Genome Biol.">
        <title>Improved genome assembly and evidence-based global gene model set for the chordate Ciona intestinalis: new insight into intron and operon populations.</title>
        <authorList>
            <person name="Satou Y."/>
            <person name="Mineta K."/>
            <person name="Ogasawara M."/>
            <person name="Sasakura Y."/>
            <person name="Shoguchi E."/>
            <person name="Ueno K."/>
            <person name="Yamada L."/>
            <person name="Matsumoto J."/>
            <person name="Wasserscheid J."/>
            <person name="Dewar K."/>
            <person name="Wiley G.B."/>
            <person name="Macmil S.L."/>
            <person name="Roe B.A."/>
            <person name="Zeller R.W."/>
            <person name="Hastings K.E."/>
            <person name="Lemaire P."/>
            <person name="Lindquist E."/>
            <person name="Endo T."/>
            <person name="Hotta K."/>
            <person name="Inaba K."/>
        </authorList>
    </citation>
    <scope>NUCLEOTIDE SEQUENCE [LARGE SCALE GENOMIC DNA]</scope>
    <source>
        <strain evidence="7">wild type</strain>
    </source>
</reference>
<comment type="similarity">
    <text evidence="5">Belongs to the queuine tRNA-ribosyltransferase family. QTRT2 subfamily.</text>
</comment>
<dbReference type="FunFam" id="3.20.20.105:FF:000003">
    <property type="entry name" value="Queuine tRNA-ribosyltransferase accessory subunit 2"/>
    <property type="match status" value="1"/>
</dbReference>
<dbReference type="PANTHER" id="PTHR46064:SF1">
    <property type="entry name" value="QUEUINE TRNA-RIBOSYLTRANSFERASE ACCESSORY SUBUNIT 2"/>
    <property type="match status" value="1"/>
</dbReference>
<reference evidence="8" key="1">
    <citation type="journal article" date="2002" name="Science">
        <title>The draft genome of Ciona intestinalis: insights into chordate and vertebrate origins.</title>
        <authorList>
            <person name="Dehal P."/>
            <person name="Satou Y."/>
            <person name="Campbell R.K."/>
            <person name="Chapman J."/>
            <person name="Degnan B."/>
            <person name="De Tomaso A."/>
            <person name="Davidson B."/>
            <person name="Di Gregorio A."/>
            <person name="Gelpke M."/>
            <person name="Goodstein D.M."/>
            <person name="Harafuji N."/>
            <person name="Hastings K.E."/>
            <person name="Ho I."/>
            <person name="Hotta K."/>
            <person name="Huang W."/>
            <person name="Kawashima T."/>
            <person name="Lemaire P."/>
            <person name="Martinez D."/>
            <person name="Meinertzhagen I.A."/>
            <person name="Necula S."/>
            <person name="Nonaka M."/>
            <person name="Putnam N."/>
            <person name="Rash S."/>
            <person name="Saiga H."/>
            <person name="Satake M."/>
            <person name="Terry A."/>
            <person name="Yamada L."/>
            <person name="Wang H.G."/>
            <person name="Awazu S."/>
            <person name="Azumi K."/>
            <person name="Boore J."/>
            <person name="Branno M."/>
            <person name="Chin-Bow S."/>
            <person name="DeSantis R."/>
            <person name="Doyle S."/>
            <person name="Francino P."/>
            <person name="Keys D.N."/>
            <person name="Haga S."/>
            <person name="Hayashi H."/>
            <person name="Hino K."/>
            <person name="Imai K.S."/>
            <person name="Inaba K."/>
            <person name="Kano S."/>
            <person name="Kobayashi K."/>
            <person name="Kobayashi M."/>
            <person name="Lee B.I."/>
            <person name="Makabe K.W."/>
            <person name="Manohar C."/>
            <person name="Matassi G."/>
            <person name="Medina M."/>
            <person name="Mochizuki Y."/>
            <person name="Mount S."/>
            <person name="Morishita T."/>
            <person name="Miura S."/>
            <person name="Nakayama A."/>
            <person name="Nishizaka S."/>
            <person name="Nomoto H."/>
            <person name="Ohta F."/>
            <person name="Oishi K."/>
            <person name="Rigoutsos I."/>
            <person name="Sano M."/>
            <person name="Sasaki A."/>
            <person name="Sasakura Y."/>
            <person name="Shoguchi E."/>
            <person name="Shin-i T."/>
            <person name="Spagnuolo A."/>
            <person name="Stainier D."/>
            <person name="Suzuki M.M."/>
            <person name="Tassy O."/>
            <person name="Takatori N."/>
            <person name="Tokuoka M."/>
            <person name="Yagi K."/>
            <person name="Yoshizaki F."/>
            <person name="Wada S."/>
            <person name="Zhang C."/>
            <person name="Hyatt P.D."/>
            <person name="Larimer F."/>
            <person name="Detter C."/>
            <person name="Doggett N."/>
            <person name="Glavina T."/>
            <person name="Hawkins T."/>
            <person name="Richardson P."/>
            <person name="Lucas S."/>
            <person name="Kohara Y."/>
            <person name="Levine M."/>
            <person name="Satoh N."/>
            <person name="Rokhsar D.S."/>
        </authorList>
    </citation>
    <scope>NUCLEOTIDE SEQUENCE [LARGE SCALE GENOMIC DNA]</scope>
</reference>
<comment type="subunit">
    <text evidence="5">Heterodimer of a catalytic subunit and an accessory subunit.</text>
</comment>
<keyword evidence="2 5" id="KW-0819">tRNA processing</keyword>
<dbReference type="InterPro" id="IPR050852">
    <property type="entry name" value="Queuine_tRNA-ribosyltrfase"/>
</dbReference>
<dbReference type="Proteomes" id="UP000008144">
    <property type="component" value="Chromosome 10"/>
</dbReference>
<evidence type="ECO:0000256" key="1">
    <source>
        <dbReference type="ARBA" id="ARBA00022490"/>
    </source>
</evidence>
<reference evidence="7" key="3">
    <citation type="submission" date="2025-08" db="UniProtKB">
        <authorList>
            <consortium name="Ensembl"/>
        </authorList>
    </citation>
    <scope>IDENTIFICATION</scope>
</reference>
<evidence type="ECO:0000256" key="3">
    <source>
        <dbReference type="ARBA" id="ARBA00022723"/>
    </source>
</evidence>
<dbReference type="HAMAP" id="MF_03043">
    <property type="entry name" value="QTRT2"/>
    <property type="match status" value="1"/>
</dbReference>
<feature type="binding site" evidence="5">
    <location>
        <position position="295"/>
    </location>
    <ligand>
        <name>Zn(2+)</name>
        <dbReference type="ChEBI" id="CHEBI:29105"/>
    </ligand>
</feature>
<keyword evidence="1 5" id="KW-0963">Cytoplasm</keyword>
<feature type="binding site" evidence="5">
    <location>
        <position position="321"/>
    </location>
    <ligand>
        <name>Zn(2+)</name>
        <dbReference type="ChEBI" id="CHEBI:29105"/>
    </ligand>
</feature>
<proteinExistence type="inferred from homology"/>
<evidence type="ECO:0000256" key="4">
    <source>
        <dbReference type="ARBA" id="ARBA00022833"/>
    </source>
</evidence>
<name>H2XJI9_CIOIN</name>
<dbReference type="GO" id="GO:0008479">
    <property type="term" value="F:tRNA-guanosine(34) queuine transglycosylase activity"/>
    <property type="evidence" value="ECO:0007669"/>
    <property type="project" value="UniProtKB-UniRule"/>
</dbReference>
<dbReference type="PANTHER" id="PTHR46064">
    <property type="entry name" value="QUEUINE TRNA-RIBOSYLTRANSFERASE ACCESSORY SUBUNIT 2"/>
    <property type="match status" value="1"/>
</dbReference>
<dbReference type="Ensembl" id="ENSCINT00000031661.1">
    <property type="protein sequence ID" value="ENSCINP00000029821.1"/>
    <property type="gene ID" value="ENSCING00000020677.1"/>
</dbReference>
<evidence type="ECO:0000313" key="8">
    <source>
        <dbReference type="Proteomes" id="UP000008144"/>
    </source>
</evidence>
<dbReference type="HOGENOM" id="CLU_037350_0_0_1"/>
<dbReference type="InParanoid" id="H2XJI9"/>
<dbReference type="SUPFAM" id="SSF51713">
    <property type="entry name" value="tRNA-guanine transglycosylase"/>
    <property type="match status" value="1"/>
</dbReference>
<dbReference type="EMBL" id="EAAA01000538">
    <property type="status" value="NOT_ANNOTATED_CDS"/>
    <property type="molecule type" value="Genomic_DNA"/>
</dbReference>
<organism evidence="7 8">
    <name type="scientific">Ciona intestinalis</name>
    <name type="common">Transparent sea squirt</name>
    <name type="synonym">Ascidia intestinalis</name>
    <dbReference type="NCBI Taxonomy" id="7719"/>
    <lineage>
        <taxon>Eukaryota</taxon>
        <taxon>Metazoa</taxon>
        <taxon>Chordata</taxon>
        <taxon>Tunicata</taxon>
        <taxon>Ascidiacea</taxon>
        <taxon>Phlebobranchia</taxon>
        <taxon>Cionidae</taxon>
        <taxon>Ciona</taxon>
    </lineage>
</organism>
<feature type="binding site" evidence="5">
    <location>
        <position position="290"/>
    </location>
    <ligand>
        <name>Zn(2+)</name>
        <dbReference type="ChEBI" id="CHEBI:29105"/>
    </ligand>
</feature>
<sequence>TKSGCIPHLTNETFSYLDKHLTEDTVKIFQVPMPGVIEYGQTFEATCSAAELFCLPPKSSLYCTIQDPTNLPSTGYNTNKSVAVWSSSGRKNFTPKLYMEFIQRMKPDVYQALADGDVTSSESRKRAIKSVNRTIQFLEECMKMHKEATVLKKSKIVCMVEGGDFLEERKRCVKEIVRLEQEYKVPVFGYVIDSLPTESVLSAATIAFVKSIVEVLPKDKPVIVHGVGDPLSVIHLTEIGVSIFDTSYISKLSDANIALIYNIPKLDNDTTISVNDKNIEQSFEPLMENCTCYTCKNHTRAYMQHLVKLNEMLAPVLLMLHNLHHHLTFFKALHNA</sequence>
<evidence type="ECO:0000256" key="5">
    <source>
        <dbReference type="HAMAP-Rule" id="MF_03043"/>
    </source>
</evidence>
<evidence type="ECO:0000313" key="7">
    <source>
        <dbReference type="Ensembl" id="ENSCINP00000029821.1"/>
    </source>
</evidence>